<evidence type="ECO:0000313" key="2">
    <source>
        <dbReference type="EMBL" id="JAD42576.1"/>
    </source>
</evidence>
<proteinExistence type="predicted"/>
<sequence length="65" mass="7352">MPCGLRAAPRYRHMRPRAKSPRAAPCHRRRTLTRTAPLSWPPWSGSGLHGLDPASAPHFREMDPQ</sequence>
<reference evidence="2" key="2">
    <citation type="journal article" date="2015" name="Data Brief">
        <title>Shoot transcriptome of the giant reed, Arundo donax.</title>
        <authorList>
            <person name="Barrero R.A."/>
            <person name="Guerrero F.D."/>
            <person name="Moolhuijzen P."/>
            <person name="Goolsby J.A."/>
            <person name="Tidwell J."/>
            <person name="Bellgard S.E."/>
            <person name="Bellgard M.I."/>
        </authorList>
    </citation>
    <scope>NUCLEOTIDE SEQUENCE</scope>
    <source>
        <tissue evidence="2">Shoot tissue taken approximately 20 cm above the soil surface</tissue>
    </source>
</reference>
<reference evidence="2" key="1">
    <citation type="submission" date="2014-09" db="EMBL/GenBank/DDBJ databases">
        <authorList>
            <person name="Magalhaes I.L.F."/>
            <person name="Oliveira U."/>
            <person name="Santos F.R."/>
            <person name="Vidigal T.H.D.A."/>
            <person name="Brescovit A.D."/>
            <person name="Santos A.J."/>
        </authorList>
    </citation>
    <scope>NUCLEOTIDE SEQUENCE</scope>
    <source>
        <tissue evidence="2">Shoot tissue taken approximately 20 cm above the soil surface</tissue>
    </source>
</reference>
<feature type="region of interest" description="Disordered" evidence="1">
    <location>
        <begin position="1"/>
        <end position="65"/>
    </location>
</feature>
<feature type="compositionally biased region" description="Basic residues" evidence="1">
    <location>
        <begin position="9"/>
        <end position="32"/>
    </location>
</feature>
<protein>
    <submittedName>
        <fullName evidence="2">Uncharacterized protein</fullName>
    </submittedName>
</protein>
<dbReference type="EMBL" id="GBRH01255319">
    <property type="protein sequence ID" value="JAD42576.1"/>
    <property type="molecule type" value="Transcribed_RNA"/>
</dbReference>
<name>A0A0A8ZUW2_ARUDO</name>
<organism evidence="2">
    <name type="scientific">Arundo donax</name>
    <name type="common">Giant reed</name>
    <name type="synonym">Donax arundinaceus</name>
    <dbReference type="NCBI Taxonomy" id="35708"/>
    <lineage>
        <taxon>Eukaryota</taxon>
        <taxon>Viridiplantae</taxon>
        <taxon>Streptophyta</taxon>
        <taxon>Embryophyta</taxon>
        <taxon>Tracheophyta</taxon>
        <taxon>Spermatophyta</taxon>
        <taxon>Magnoliopsida</taxon>
        <taxon>Liliopsida</taxon>
        <taxon>Poales</taxon>
        <taxon>Poaceae</taxon>
        <taxon>PACMAD clade</taxon>
        <taxon>Arundinoideae</taxon>
        <taxon>Arundineae</taxon>
        <taxon>Arundo</taxon>
    </lineage>
</organism>
<evidence type="ECO:0000256" key="1">
    <source>
        <dbReference type="SAM" id="MobiDB-lite"/>
    </source>
</evidence>
<accession>A0A0A8ZUW2</accession>
<dbReference type="AlphaFoldDB" id="A0A0A8ZUW2"/>